<dbReference type="AlphaFoldDB" id="A0A6N1MWT7"/>
<dbReference type="Proteomes" id="UP000509126">
    <property type="component" value="Chromosome"/>
</dbReference>
<reference evidence="1 2" key="1">
    <citation type="submission" date="2019-11" db="EMBL/GenBank/DDBJ databases">
        <title>FDA dAtabase for Regulatory Grade micrObial Sequences (FDA-ARGOS): Supporting development and validation of Infectious Disease Dx tests.</title>
        <authorList>
            <person name="Patel R."/>
            <person name="Rucinski S."/>
            <person name="Tallon L."/>
            <person name="Sadzewicz L."/>
            <person name="Vavikolanu K."/>
            <person name="Mehta A."/>
            <person name="Aluvathingal J."/>
            <person name="Nadendla S."/>
            <person name="Nandy P."/>
            <person name="Geyer C."/>
            <person name="Yan Y."/>
            <person name="Sichtig H."/>
        </authorList>
    </citation>
    <scope>NUCLEOTIDE SEQUENCE [LARGE SCALE GENOMIC DNA]</scope>
    <source>
        <strain evidence="1 2">FDAARGOS_557</strain>
    </source>
</reference>
<accession>A0A6N1MWT7</accession>
<dbReference type="RefSeq" id="WP_174894014.1">
    <property type="nucleotide sequence ID" value="NZ_CP054803.1"/>
</dbReference>
<evidence type="ECO:0000313" key="1">
    <source>
        <dbReference type="EMBL" id="QKU20036.1"/>
    </source>
</evidence>
<protein>
    <submittedName>
        <fullName evidence="1">Uncharacterized protein</fullName>
    </submittedName>
</protein>
<name>A0A6N1MWT7_ACILW</name>
<sequence>MAELGITGVSGLCEQGMDAIMQIEYSRAIDQCLAYPSQLEVYAADIHQVNRSRLLRRKLAKLRNPSLVAQTEKIAAQHHPNWENCNSYTRKLLSRNVHIIFGYHLNKPIDAVITWCELDNFGRPKGGTATALKMASDAKIPVFNLYLPNKAVTLNQIRQFLQYKKIRFS</sequence>
<proteinExistence type="predicted"/>
<dbReference type="EMBL" id="CP054803">
    <property type="protein sequence ID" value="QKU20036.1"/>
    <property type="molecule type" value="Genomic_DNA"/>
</dbReference>
<gene>
    <name evidence="1" type="ORF">FOB19_00375</name>
</gene>
<organism evidence="1 2">
    <name type="scientific">Acinetobacter lwoffii</name>
    <dbReference type="NCBI Taxonomy" id="28090"/>
    <lineage>
        <taxon>Bacteria</taxon>
        <taxon>Pseudomonadati</taxon>
        <taxon>Pseudomonadota</taxon>
        <taxon>Gammaproteobacteria</taxon>
        <taxon>Moraxellales</taxon>
        <taxon>Moraxellaceae</taxon>
        <taxon>Acinetobacter</taxon>
    </lineage>
</organism>
<evidence type="ECO:0000313" key="2">
    <source>
        <dbReference type="Proteomes" id="UP000509126"/>
    </source>
</evidence>